<dbReference type="Proteomes" id="UP000680634">
    <property type="component" value="Unassembled WGS sequence"/>
</dbReference>
<protein>
    <submittedName>
        <fullName evidence="1">Type VI secretion protein ImpA</fullName>
    </submittedName>
</protein>
<comment type="caution">
    <text evidence="1">The sequence shown here is derived from an EMBL/GenBank/DDBJ whole genome shotgun (WGS) entry which is preliminary data.</text>
</comment>
<accession>A0ABS5JN33</accession>
<keyword evidence="2" id="KW-1185">Reference proteome</keyword>
<proteinExistence type="predicted"/>
<dbReference type="RefSeq" id="WP_212589663.1">
    <property type="nucleotide sequence ID" value="NZ_JAERKB010000019.1"/>
</dbReference>
<gene>
    <name evidence="1" type="ORF">JK232_21200</name>
</gene>
<reference evidence="2" key="2">
    <citation type="submission" date="2023-07" db="EMBL/GenBank/DDBJ databases">
        <title>Genome-inferred correspondence between phylogeny and metabolic traits in the wild Drosophila gut microbiome.</title>
        <authorList>
            <person name="Bueno E."/>
            <person name="Blow F."/>
            <person name="Douglas A.E."/>
        </authorList>
    </citation>
    <scope>NUCLEOTIDE SEQUENCE [LARGE SCALE GENOMIC DNA]</scope>
    <source>
        <strain evidence="2">JGM97</strain>
    </source>
</reference>
<name>A0ABS5JN33_9GAMM</name>
<sequence>MAVLHPLECYLLEHYSSPEYYAATRDAIIAFIDAHEAAFARYQRELPVRSRREPLWKQGDVVWGTRVLPNIRPGRERYIKAYILRTHNDPAAFNIGHAMNNYSRGIGEFWNGWMTDEERQRIDQAERRASYLDQRLTSTAGGSWREGSLTYHQDRLYKLADLPKRIPRYELDHRVRIEKGAKAVETGLYLPDIACAPARLLYPGMSRQATALQGTERSTWTDPDTGKRDYSWKGVQYVETGWTLIRRIAGEYLEVPPEGFFPNGTPDELYNWPAREKAYISHDKHYITAWSGEPAPHAGDWSAFTQQGMQNAALRQGQPLPYLPTSSPSPERAQWTLIKREDGGSVFISGTPE</sequence>
<evidence type="ECO:0000313" key="2">
    <source>
        <dbReference type="Proteomes" id="UP000680634"/>
    </source>
</evidence>
<evidence type="ECO:0000313" key="1">
    <source>
        <dbReference type="EMBL" id="MBS0971405.1"/>
    </source>
</evidence>
<reference evidence="1 2" key="1">
    <citation type="submission" date="2020-12" db="EMBL/GenBank/DDBJ databases">
        <authorList>
            <person name="Mcmullen J.G."/>
        </authorList>
    </citation>
    <scope>NUCLEOTIDE SEQUENCE [LARGE SCALE GENOMIC DNA]</scope>
    <source>
        <strain evidence="1 2">JGM97</strain>
    </source>
</reference>
<organism evidence="1 2">
    <name type="scientific">Nissabacter archeti</name>
    <dbReference type="NCBI Taxonomy" id="1917880"/>
    <lineage>
        <taxon>Bacteria</taxon>
        <taxon>Pseudomonadati</taxon>
        <taxon>Pseudomonadota</taxon>
        <taxon>Gammaproteobacteria</taxon>
        <taxon>Enterobacterales</taxon>
        <taxon>Yersiniaceae</taxon>
        <taxon>Nissabacter</taxon>
    </lineage>
</organism>
<dbReference type="EMBL" id="JAERKB010000019">
    <property type="protein sequence ID" value="MBS0971405.1"/>
    <property type="molecule type" value="Genomic_DNA"/>
</dbReference>